<dbReference type="InterPro" id="IPR001878">
    <property type="entry name" value="Znf_CCHC"/>
</dbReference>
<dbReference type="GO" id="GO:0008270">
    <property type="term" value="F:zinc ion binding"/>
    <property type="evidence" value="ECO:0007669"/>
    <property type="project" value="UniProtKB-KW"/>
</dbReference>
<sequence length="677" mass="76226">MASTGDEGPTAAGGSAAGYGHLPWQQIPKFVPGTTNLDDYTQRLKFIKELWPADSIQHLGPRAALQVEGSAFQKISRIAPEKLRSEEGVKLIVEALGGAWGKTAVEEKFHFFEQAIFQVSQKNDETNDSYLARHDAFFEELLARKVTMEEVRAYVLLRHSQLAPEDKKRVVIESEGNLKYKETVKAIRLLGSKIFGDLQNKSATGSRGLERNKIYDVHYTEESGAEDVFYSAVPEEEPNDEDLLCYFLDINDEDAIYITEFEDSIVDAIQDSELAPVYVTYQEARQRLREKAKARGYWPAKGRGKTKGSGKKGKGTSSSSFPGWGTGRNRSLADRIANSTCRICHQKGHWKRECPRRVGQEGNESKVEVTHFTQETWDLYAQNLPEILHTVPPESEPYFGEEDRQEARNIDDAPRRHPGAASPEVMVAMSSPAHRPPRLRFLWIIVMPLSRKDALKLQSKMVTPDVDEPLVAPESGAIALDRPSLEGYLEVEFVRPKGVETLRAWGNMTLTAGKHKTFAEAFEEDLVYAVVMSRKQSLTTNWAISYKNYALARLQAAARAEQMADQRRQRKDTRRTPPTRRSQSQDLVFFEGEDGIEEWKFSGERAQHATPVHPTGSSAPTAEPNKGKRAPIEDPPPAMNTDLTAEQRLDILTKKALLQRELAKLEQLEADSWDEEK</sequence>
<keyword evidence="1" id="KW-0479">Metal-binding</keyword>
<feature type="region of interest" description="Disordered" evidence="2">
    <location>
        <begin position="292"/>
        <end position="329"/>
    </location>
</feature>
<dbReference type="EMBL" id="LSRX01002109">
    <property type="protein sequence ID" value="OLP76194.1"/>
    <property type="molecule type" value="Genomic_DNA"/>
</dbReference>
<keyword evidence="5" id="KW-1185">Reference proteome</keyword>
<evidence type="ECO:0000313" key="5">
    <source>
        <dbReference type="Proteomes" id="UP000186817"/>
    </source>
</evidence>
<dbReference type="AlphaFoldDB" id="A0A1Q9BZT8"/>
<keyword evidence="1" id="KW-0862">Zinc</keyword>
<feature type="compositionally biased region" description="Basic residues" evidence="2">
    <location>
        <begin position="302"/>
        <end position="314"/>
    </location>
</feature>
<feature type="domain" description="CCHC-type" evidence="3">
    <location>
        <begin position="341"/>
        <end position="356"/>
    </location>
</feature>
<evidence type="ECO:0000259" key="3">
    <source>
        <dbReference type="PROSITE" id="PS50158"/>
    </source>
</evidence>
<feature type="region of interest" description="Disordered" evidence="2">
    <location>
        <begin position="605"/>
        <end position="645"/>
    </location>
</feature>
<protein>
    <recommendedName>
        <fullName evidence="3">CCHC-type domain-containing protein</fullName>
    </recommendedName>
</protein>
<keyword evidence="1" id="KW-0863">Zinc-finger</keyword>
<name>A0A1Q9BZT8_SYMMI</name>
<feature type="region of interest" description="Disordered" evidence="2">
    <location>
        <begin position="396"/>
        <end position="420"/>
    </location>
</feature>
<dbReference type="SMART" id="SM00343">
    <property type="entry name" value="ZnF_C2HC"/>
    <property type="match status" value="1"/>
</dbReference>
<dbReference type="InterPro" id="IPR036875">
    <property type="entry name" value="Znf_CCHC_sf"/>
</dbReference>
<dbReference type="SUPFAM" id="SSF57756">
    <property type="entry name" value="Retrovirus zinc finger-like domains"/>
    <property type="match status" value="1"/>
</dbReference>
<dbReference type="OrthoDB" id="416132at2759"/>
<dbReference type="Proteomes" id="UP000186817">
    <property type="component" value="Unassembled WGS sequence"/>
</dbReference>
<evidence type="ECO:0000313" key="4">
    <source>
        <dbReference type="EMBL" id="OLP76194.1"/>
    </source>
</evidence>
<dbReference type="Gene3D" id="4.10.60.10">
    <property type="entry name" value="Zinc finger, CCHC-type"/>
    <property type="match status" value="1"/>
</dbReference>
<accession>A0A1Q9BZT8</accession>
<comment type="caution">
    <text evidence="4">The sequence shown here is derived from an EMBL/GenBank/DDBJ whole genome shotgun (WGS) entry which is preliminary data.</text>
</comment>
<organism evidence="4 5">
    <name type="scientific">Symbiodinium microadriaticum</name>
    <name type="common">Dinoflagellate</name>
    <name type="synonym">Zooxanthella microadriatica</name>
    <dbReference type="NCBI Taxonomy" id="2951"/>
    <lineage>
        <taxon>Eukaryota</taxon>
        <taxon>Sar</taxon>
        <taxon>Alveolata</taxon>
        <taxon>Dinophyceae</taxon>
        <taxon>Suessiales</taxon>
        <taxon>Symbiodiniaceae</taxon>
        <taxon>Symbiodinium</taxon>
    </lineage>
</organism>
<reference evidence="4 5" key="1">
    <citation type="submission" date="2016-02" db="EMBL/GenBank/DDBJ databases">
        <title>Genome analysis of coral dinoflagellate symbionts highlights evolutionary adaptations to a symbiotic lifestyle.</title>
        <authorList>
            <person name="Aranda M."/>
            <person name="Li Y."/>
            <person name="Liew Y.J."/>
            <person name="Baumgarten S."/>
            <person name="Simakov O."/>
            <person name="Wilson M."/>
            <person name="Piel J."/>
            <person name="Ashoor H."/>
            <person name="Bougouffa S."/>
            <person name="Bajic V.B."/>
            <person name="Ryu T."/>
            <person name="Ravasi T."/>
            <person name="Bayer T."/>
            <person name="Micklem G."/>
            <person name="Kim H."/>
            <person name="Bhak J."/>
            <person name="Lajeunesse T.C."/>
            <person name="Voolstra C.R."/>
        </authorList>
    </citation>
    <scope>NUCLEOTIDE SEQUENCE [LARGE SCALE GENOMIC DNA]</scope>
    <source>
        <strain evidence="4 5">CCMP2467</strain>
    </source>
</reference>
<evidence type="ECO:0000256" key="1">
    <source>
        <dbReference type="PROSITE-ProRule" id="PRU00047"/>
    </source>
</evidence>
<feature type="region of interest" description="Disordered" evidence="2">
    <location>
        <begin position="561"/>
        <end position="587"/>
    </location>
</feature>
<gene>
    <name evidence="4" type="ORF">AK812_SmicGene43906</name>
</gene>
<feature type="compositionally biased region" description="Basic and acidic residues" evidence="2">
    <location>
        <begin position="401"/>
        <end position="415"/>
    </location>
</feature>
<dbReference type="PROSITE" id="PS50158">
    <property type="entry name" value="ZF_CCHC"/>
    <property type="match status" value="1"/>
</dbReference>
<dbReference type="GO" id="GO:0003676">
    <property type="term" value="F:nucleic acid binding"/>
    <property type="evidence" value="ECO:0007669"/>
    <property type="project" value="InterPro"/>
</dbReference>
<proteinExistence type="predicted"/>
<evidence type="ECO:0000256" key="2">
    <source>
        <dbReference type="SAM" id="MobiDB-lite"/>
    </source>
</evidence>